<gene>
    <name evidence="1" type="ORF">BA724_06125</name>
</gene>
<dbReference type="EMBL" id="MAMP01000021">
    <property type="protein sequence ID" value="OES44846.1"/>
    <property type="molecule type" value="Genomic_DNA"/>
</dbReference>
<evidence type="ECO:0000313" key="1">
    <source>
        <dbReference type="EMBL" id="OES44846.1"/>
    </source>
</evidence>
<dbReference type="AlphaFoldDB" id="A0A1E7DP26"/>
<reference evidence="1 2" key="1">
    <citation type="submission" date="2016-06" db="EMBL/GenBank/DDBJ databases">
        <title>Domibacillus iocasae genome sequencing.</title>
        <authorList>
            <person name="Verma A."/>
            <person name="Pal Y."/>
            <person name="Ojha A.K."/>
            <person name="Krishnamurthi S."/>
        </authorList>
    </citation>
    <scope>NUCLEOTIDE SEQUENCE [LARGE SCALE GENOMIC DNA]</scope>
    <source>
        <strain evidence="1 2">DSM 29979</strain>
    </source>
</reference>
<name>A0A1E7DP26_9BACI</name>
<comment type="caution">
    <text evidence="1">The sequence shown here is derived from an EMBL/GenBank/DDBJ whole genome shotgun (WGS) entry which is preliminary data.</text>
</comment>
<sequence length="74" mass="8416">MKMLFSLSGIVRAEEPVIVGVKYTIVAADDILLEAEAVLMIKFTPPDVSAHCFAARNSYVVYRKIVSFFYKKWK</sequence>
<accession>A0A1E7DP26</accession>
<dbReference type="Proteomes" id="UP000095658">
    <property type="component" value="Unassembled WGS sequence"/>
</dbReference>
<protein>
    <submittedName>
        <fullName evidence="1">Uncharacterized protein</fullName>
    </submittedName>
</protein>
<proteinExistence type="predicted"/>
<evidence type="ECO:0000313" key="2">
    <source>
        <dbReference type="Proteomes" id="UP000095658"/>
    </source>
</evidence>
<organism evidence="1 2">
    <name type="scientific">Domibacillus iocasae</name>
    <dbReference type="NCBI Taxonomy" id="1714016"/>
    <lineage>
        <taxon>Bacteria</taxon>
        <taxon>Bacillati</taxon>
        <taxon>Bacillota</taxon>
        <taxon>Bacilli</taxon>
        <taxon>Bacillales</taxon>
        <taxon>Bacillaceae</taxon>
        <taxon>Domibacillus</taxon>
    </lineage>
</organism>
<keyword evidence="2" id="KW-1185">Reference proteome</keyword>